<evidence type="ECO:0000256" key="5">
    <source>
        <dbReference type="ARBA" id="ARBA00023159"/>
    </source>
</evidence>
<dbReference type="SMART" id="SM00862">
    <property type="entry name" value="Trans_reg_C"/>
    <property type="match status" value="1"/>
</dbReference>
<dbReference type="PROSITE" id="PS51755">
    <property type="entry name" value="OMPR_PHOB"/>
    <property type="match status" value="1"/>
</dbReference>
<evidence type="ECO:0000256" key="6">
    <source>
        <dbReference type="ARBA" id="ARBA00023163"/>
    </source>
</evidence>
<proteinExistence type="predicted"/>
<keyword evidence="6" id="KW-0804">Transcription</keyword>
<gene>
    <name evidence="11" type="ORF">FD47_GL000519</name>
</gene>
<dbReference type="InterPro" id="IPR036388">
    <property type="entry name" value="WH-like_DNA-bd_sf"/>
</dbReference>
<name>A0A0R1YQN3_9LACO</name>
<dbReference type="PANTHER" id="PTHR48111">
    <property type="entry name" value="REGULATOR OF RPOS"/>
    <property type="match status" value="1"/>
</dbReference>
<feature type="domain" description="OmpR/PhoB-type" evidence="10">
    <location>
        <begin position="127"/>
        <end position="226"/>
    </location>
</feature>
<dbReference type="GO" id="GO:0005829">
    <property type="term" value="C:cytosol"/>
    <property type="evidence" value="ECO:0007669"/>
    <property type="project" value="TreeGrafter"/>
</dbReference>
<dbReference type="Proteomes" id="UP000051010">
    <property type="component" value="Unassembled WGS sequence"/>
</dbReference>
<comment type="caution">
    <text evidence="11">The sequence shown here is derived from an EMBL/GenBank/DDBJ whole genome shotgun (WGS) entry which is preliminary data.</text>
</comment>
<keyword evidence="1 7" id="KW-0597">Phosphoprotein</keyword>
<evidence type="ECO:0000313" key="12">
    <source>
        <dbReference type="Proteomes" id="UP000051010"/>
    </source>
</evidence>
<dbReference type="FunFam" id="1.10.10.10:FF:000018">
    <property type="entry name" value="DNA-binding response regulator ResD"/>
    <property type="match status" value="1"/>
</dbReference>
<keyword evidence="4 8" id="KW-0238">DNA-binding</keyword>
<evidence type="ECO:0000256" key="1">
    <source>
        <dbReference type="ARBA" id="ARBA00022553"/>
    </source>
</evidence>
<dbReference type="GO" id="GO:0000156">
    <property type="term" value="F:phosphorelay response regulator activity"/>
    <property type="evidence" value="ECO:0007669"/>
    <property type="project" value="TreeGrafter"/>
</dbReference>
<accession>A0A0R1YQN3</accession>
<feature type="modified residue" description="4-aspartylphosphate" evidence="7">
    <location>
        <position position="53"/>
    </location>
</feature>
<dbReference type="AlphaFoldDB" id="A0A0R1YQN3"/>
<keyword evidence="5" id="KW-0010">Activator</keyword>
<dbReference type="RefSeq" id="WP_054733570.1">
    <property type="nucleotide sequence ID" value="NZ_AZFZ01000014.1"/>
</dbReference>
<evidence type="ECO:0000313" key="11">
    <source>
        <dbReference type="EMBL" id="KRM44394.1"/>
    </source>
</evidence>
<dbReference type="InterPro" id="IPR001789">
    <property type="entry name" value="Sig_transdc_resp-reg_receiver"/>
</dbReference>
<dbReference type="PROSITE" id="PS50110">
    <property type="entry name" value="RESPONSE_REGULATORY"/>
    <property type="match status" value="1"/>
</dbReference>
<dbReference type="Gene3D" id="3.40.50.2300">
    <property type="match status" value="1"/>
</dbReference>
<dbReference type="InterPro" id="IPR001867">
    <property type="entry name" value="OmpR/PhoB-type_DNA-bd"/>
</dbReference>
<evidence type="ECO:0000256" key="7">
    <source>
        <dbReference type="PROSITE-ProRule" id="PRU00169"/>
    </source>
</evidence>
<organism evidence="11 12">
    <name type="scientific">Lentilactobacillus parafarraginis DSM 18390 = JCM 14109</name>
    <dbReference type="NCBI Taxonomy" id="1423786"/>
    <lineage>
        <taxon>Bacteria</taxon>
        <taxon>Bacillati</taxon>
        <taxon>Bacillota</taxon>
        <taxon>Bacilli</taxon>
        <taxon>Lactobacillales</taxon>
        <taxon>Lactobacillaceae</taxon>
        <taxon>Lentilactobacillus</taxon>
    </lineage>
</organism>
<evidence type="ECO:0000259" key="10">
    <source>
        <dbReference type="PROSITE" id="PS51755"/>
    </source>
</evidence>
<feature type="DNA-binding region" description="OmpR/PhoB-type" evidence="8">
    <location>
        <begin position="127"/>
        <end position="226"/>
    </location>
</feature>
<evidence type="ECO:0000256" key="8">
    <source>
        <dbReference type="PROSITE-ProRule" id="PRU01091"/>
    </source>
</evidence>
<dbReference type="EMBL" id="AZFZ01000014">
    <property type="protein sequence ID" value="KRM44394.1"/>
    <property type="molecule type" value="Genomic_DNA"/>
</dbReference>
<keyword evidence="2" id="KW-0902">Two-component regulatory system</keyword>
<evidence type="ECO:0000256" key="2">
    <source>
        <dbReference type="ARBA" id="ARBA00023012"/>
    </source>
</evidence>
<dbReference type="GO" id="GO:0000976">
    <property type="term" value="F:transcription cis-regulatory region binding"/>
    <property type="evidence" value="ECO:0007669"/>
    <property type="project" value="TreeGrafter"/>
</dbReference>
<evidence type="ECO:0000256" key="4">
    <source>
        <dbReference type="ARBA" id="ARBA00023125"/>
    </source>
</evidence>
<dbReference type="InterPro" id="IPR011006">
    <property type="entry name" value="CheY-like_superfamily"/>
</dbReference>
<dbReference type="PATRIC" id="fig|1423786.4.peg.542"/>
<reference evidence="11 12" key="1">
    <citation type="journal article" date="2015" name="Genome Announc.">
        <title>Expanding the biotechnology potential of lactobacilli through comparative genomics of 213 strains and associated genera.</title>
        <authorList>
            <person name="Sun Z."/>
            <person name="Harris H.M."/>
            <person name="McCann A."/>
            <person name="Guo C."/>
            <person name="Argimon S."/>
            <person name="Zhang W."/>
            <person name="Yang X."/>
            <person name="Jeffery I.B."/>
            <person name="Cooney J.C."/>
            <person name="Kagawa T.F."/>
            <person name="Liu W."/>
            <person name="Song Y."/>
            <person name="Salvetti E."/>
            <person name="Wrobel A."/>
            <person name="Rasinkangas P."/>
            <person name="Parkhill J."/>
            <person name="Rea M.C."/>
            <person name="O'Sullivan O."/>
            <person name="Ritari J."/>
            <person name="Douillard F.P."/>
            <person name="Paul Ross R."/>
            <person name="Yang R."/>
            <person name="Briner A.E."/>
            <person name="Felis G.E."/>
            <person name="de Vos W.M."/>
            <person name="Barrangou R."/>
            <person name="Klaenhammer T.R."/>
            <person name="Caufield P.W."/>
            <person name="Cui Y."/>
            <person name="Zhang H."/>
            <person name="O'Toole P.W."/>
        </authorList>
    </citation>
    <scope>NUCLEOTIDE SEQUENCE [LARGE SCALE GENOMIC DNA]</scope>
    <source>
        <strain evidence="11 12">DSM 18390</strain>
    </source>
</reference>
<dbReference type="SMART" id="SM00448">
    <property type="entry name" value="REC"/>
    <property type="match status" value="1"/>
</dbReference>
<dbReference type="CDD" id="cd00383">
    <property type="entry name" value="trans_reg_C"/>
    <property type="match status" value="1"/>
</dbReference>
<dbReference type="InterPro" id="IPR039420">
    <property type="entry name" value="WalR-like"/>
</dbReference>
<keyword evidence="3" id="KW-0805">Transcription regulation</keyword>
<protein>
    <submittedName>
        <fullName evidence="11">Response regulator receiver domain protein</fullName>
    </submittedName>
</protein>
<dbReference type="GO" id="GO:0032993">
    <property type="term" value="C:protein-DNA complex"/>
    <property type="evidence" value="ECO:0007669"/>
    <property type="project" value="TreeGrafter"/>
</dbReference>
<dbReference type="Pfam" id="PF00072">
    <property type="entry name" value="Response_reg"/>
    <property type="match status" value="1"/>
</dbReference>
<evidence type="ECO:0000259" key="9">
    <source>
        <dbReference type="PROSITE" id="PS50110"/>
    </source>
</evidence>
<dbReference type="GO" id="GO:0006355">
    <property type="term" value="P:regulation of DNA-templated transcription"/>
    <property type="evidence" value="ECO:0007669"/>
    <property type="project" value="InterPro"/>
</dbReference>
<dbReference type="Gene3D" id="1.10.10.10">
    <property type="entry name" value="Winged helix-like DNA-binding domain superfamily/Winged helix DNA-binding domain"/>
    <property type="match status" value="1"/>
</dbReference>
<dbReference type="SUPFAM" id="SSF52172">
    <property type="entry name" value="CheY-like"/>
    <property type="match status" value="1"/>
</dbReference>
<evidence type="ECO:0000256" key="3">
    <source>
        <dbReference type="ARBA" id="ARBA00023015"/>
    </source>
</evidence>
<sequence length="226" mass="25297">MVTAKILVVEDHQDVRDLLHDVLSDNYQVVEAVDGVSALAKFHSEQPDLVILDLMLPKVTGESVLKTIRKTANVPVLVLTAIQDKQRVVALLKDGANDYLTKPFDIDELLARVAVQLRQRTPTVERSAQLTYEHISLDSATHQVIVDGNQLSLPKKEFAILQILIAHPKQVFTKESLYETVWGEPYLNAENTLNVHISNLRNKINDLAGTTNKYIISIWGIGVRFA</sequence>
<feature type="domain" description="Response regulatory" evidence="9">
    <location>
        <begin position="5"/>
        <end position="117"/>
    </location>
</feature>
<dbReference type="Pfam" id="PF00486">
    <property type="entry name" value="Trans_reg_C"/>
    <property type="match status" value="1"/>
</dbReference>
<dbReference type="PANTHER" id="PTHR48111:SF2">
    <property type="entry name" value="RESPONSE REGULATOR SAER"/>
    <property type="match status" value="1"/>
</dbReference>
<dbReference type="CDD" id="cd17574">
    <property type="entry name" value="REC_OmpR"/>
    <property type="match status" value="1"/>
</dbReference>